<dbReference type="EMBL" id="JACHWY010000001">
    <property type="protein sequence ID" value="MBB3047050.1"/>
    <property type="molecule type" value="Genomic_DNA"/>
</dbReference>
<evidence type="ECO:0000313" key="2">
    <source>
        <dbReference type="EMBL" id="MBB3047050.1"/>
    </source>
</evidence>
<reference evidence="2 3" key="1">
    <citation type="submission" date="2020-08" db="EMBL/GenBank/DDBJ databases">
        <title>Genomic Encyclopedia of Type Strains, Phase III (KMG-III): the genomes of soil and plant-associated and newly described type strains.</title>
        <authorList>
            <person name="Whitman W."/>
        </authorList>
    </citation>
    <scope>NUCLEOTIDE SEQUENCE [LARGE SCALE GENOMIC DNA]</scope>
    <source>
        <strain evidence="2 3">CECT 8654</strain>
    </source>
</reference>
<feature type="chain" id="PRO_5030773985" evidence="1">
    <location>
        <begin position="21"/>
        <end position="106"/>
    </location>
</feature>
<accession>A0A7W4W406</accession>
<dbReference type="AlphaFoldDB" id="A0A7W4W406"/>
<protein>
    <submittedName>
        <fullName evidence="2">Uncharacterized protein</fullName>
    </submittedName>
</protein>
<dbReference type="PROSITE" id="PS51257">
    <property type="entry name" value="PROKAR_LIPOPROTEIN"/>
    <property type="match status" value="1"/>
</dbReference>
<gene>
    <name evidence="2" type="ORF">FHR99_001286</name>
</gene>
<name>A0A7W4W406_9GAMM</name>
<feature type="signal peptide" evidence="1">
    <location>
        <begin position="1"/>
        <end position="20"/>
    </location>
</feature>
<organism evidence="2 3">
    <name type="scientific">Litorivivens lipolytica</name>
    <dbReference type="NCBI Taxonomy" id="1524264"/>
    <lineage>
        <taxon>Bacteria</taxon>
        <taxon>Pseudomonadati</taxon>
        <taxon>Pseudomonadota</taxon>
        <taxon>Gammaproteobacteria</taxon>
        <taxon>Litorivivens</taxon>
    </lineage>
</organism>
<dbReference type="RefSeq" id="WP_183409695.1">
    <property type="nucleotide sequence ID" value="NZ_JACHWY010000001.1"/>
</dbReference>
<keyword evidence="3" id="KW-1185">Reference proteome</keyword>
<comment type="caution">
    <text evidence="2">The sequence shown here is derived from an EMBL/GenBank/DDBJ whole genome shotgun (WGS) entry which is preliminary data.</text>
</comment>
<proteinExistence type="predicted"/>
<keyword evidence="1" id="KW-0732">Signal</keyword>
<dbReference type="Proteomes" id="UP000537130">
    <property type="component" value="Unassembled WGS sequence"/>
</dbReference>
<evidence type="ECO:0000256" key="1">
    <source>
        <dbReference type="SAM" id="SignalP"/>
    </source>
</evidence>
<sequence>MFRSLCLALLILAGANPAFAGCTLSIFKESPAVPDARSATLDEMKQAVVSIQQYIHSAEKVLETCDHINTFTHNIYVGRLKALADDINRESDIFSTLATSDSLASS</sequence>
<evidence type="ECO:0000313" key="3">
    <source>
        <dbReference type="Proteomes" id="UP000537130"/>
    </source>
</evidence>